<dbReference type="PANTHER" id="PTHR45724">
    <property type="entry name" value="AQUAPORIN NIP2-1"/>
    <property type="match status" value="1"/>
</dbReference>
<dbReference type="Proteomes" id="UP001250858">
    <property type="component" value="Chromosome"/>
</dbReference>
<evidence type="ECO:0000256" key="4">
    <source>
        <dbReference type="ARBA" id="ARBA00022989"/>
    </source>
</evidence>
<dbReference type="Gene3D" id="1.20.1080.10">
    <property type="entry name" value="Glycerol uptake facilitator protein"/>
    <property type="match status" value="1"/>
</dbReference>
<comment type="subcellular location">
    <subcellularLocation>
        <location evidence="1">Membrane</location>
        <topology evidence="1">Multi-pass membrane protein</topology>
    </subcellularLocation>
</comment>
<accession>A0ABY9RZJ4</accession>
<feature type="region of interest" description="Disordered" evidence="7">
    <location>
        <begin position="244"/>
        <end position="288"/>
    </location>
</feature>
<comment type="similarity">
    <text evidence="6">Belongs to the MIP/aquaporin (TC 1.A.8) family.</text>
</comment>
<dbReference type="RefSeq" id="WP_309549339.1">
    <property type="nucleotide sequence ID" value="NZ_CP133762.1"/>
</dbReference>
<evidence type="ECO:0000256" key="3">
    <source>
        <dbReference type="ARBA" id="ARBA00022692"/>
    </source>
</evidence>
<evidence type="ECO:0000256" key="7">
    <source>
        <dbReference type="SAM" id="MobiDB-lite"/>
    </source>
</evidence>
<dbReference type="InterPro" id="IPR034294">
    <property type="entry name" value="Aquaporin_transptr"/>
</dbReference>
<keyword evidence="2 6" id="KW-0813">Transport</keyword>
<dbReference type="InterPro" id="IPR023271">
    <property type="entry name" value="Aquaporin-like"/>
</dbReference>
<feature type="transmembrane region" description="Helical" evidence="8">
    <location>
        <begin position="12"/>
        <end position="32"/>
    </location>
</feature>
<dbReference type="PANTHER" id="PTHR45724:SF13">
    <property type="entry name" value="AQUAPORIN NIP1-1-RELATED"/>
    <property type="match status" value="1"/>
</dbReference>
<keyword evidence="3 6" id="KW-0812">Transmembrane</keyword>
<dbReference type="EMBL" id="CP133762">
    <property type="protein sequence ID" value="WMX47194.1"/>
    <property type="molecule type" value="Genomic_DNA"/>
</dbReference>
<reference evidence="9 10" key="1">
    <citation type="submission" date="2023-09" db="EMBL/GenBank/DDBJ databases">
        <title>Complete genome of Streptomyces roseicoloratus T14.</title>
        <authorList>
            <person name="Bashizi T."/>
            <person name="Kim M.-J."/>
            <person name="Lee G."/>
            <person name="Tagele S.B."/>
            <person name="Shin J.-H."/>
        </authorList>
    </citation>
    <scope>NUCLEOTIDE SEQUENCE [LARGE SCALE GENOMIC DNA]</scope>
    <source>
        <strain evidence="9 10">T14</strain>
    </source>
</reference>
<organism evidence="9 10">
    <name type="scientific">Streptomyces roseicoloratus</name>
    <dbReference type="NCBI Taxonomy" id="2508722"/>
    <lineage>
        <taxon>Bacteria</taxon>
        <taxon>Bacillati</taxon>
        <taxon>Actinomycetota</taxon>
        <taxon>Actinomycetes</taxon>
        <taxon>Kitasatosporales</taxon>
        <taxon>Streptomycetaceae</taxon>
        <taxon>Streptomyces</taxon>
    </lineage>
</organism>
<feature type="transmembrane region" description="Helical" evidence="8">
    <location>
        <begin position="141"/>
        <end position="161"/>
    </location>
</feature>
<keyword evidence="10" id="KW-1185">Reference proteome</keyword>
<evidence type="ECO:0000256" key="2">
    <source>
        <dbReference type="ARBA" id="ARBA00022448"/>
    </source>
</evidence>
<feature type="transmembrane region" description="Helical" evidence="8">
    <location>
        <begin position="168"/>
        <end position="191"/>
    </location>
</feature>
<protein>
    <submittedName>
        <fullName evidence="9">MIP/aquaporin family protein</fullName>
    </submittedName>
</protein>
<feature type="compositionally biased region" description="Basic residues" evidence="7">
    <location>
        <begin position="249"/>
        <end position="258"/>
    </location>
</feature>
<evidence type="ECO:0000313" key="10">
    <source>
        <dbReference type="Proteomes" id="UP001250858"/>
    </source>
</evidence>
<evidence type="ECO:0000256" key="6">
    <source>
        <dbReference type="RuleBase" id="RU000477"/>
    </source>
</evidence>
<dbReference type="Pfam" id="PF00230">
    <property type="entry name" value="MIP"/>
    <property type="match status" value="1"/>
</dbReference>
<name>A0ABY9RZJ4_9ACTN</name>
<dbReference type="InterPro" id="IPR000425">
    <property type="entry name" value="MIP"/>
</dbReference>
<proteinExistence type="inferred from homology"/>
<dbReference type="SUPFAM" id="SSF81338">
    <property type="entry name" value="Aquaporin-like"/>
    <property type="match status" value="1"/>
</dbReference>
<evidence type="ECO:0000256" key="1">
    <source>
        <dbReference type="ARBA" id="ARBA00004141"/>
    </source>
</evidence>
<feature type="compositionally biased region" description="Basic and acidic residues" evidence="7">
    <location>
        <begin position="275"/>
        <end position="288"/>
    </location>
</feature>
<evidence type="ECO:0000313" key="9">
    <source>
        <dbReference type="EMBL" id="WMX47194.1"/>
    </source>
</evidence>
<feature type="transmembrane region" description="Helical" evidence="8">
    <location>
        <begin position="211"/>
        <end position="235"/>
    </location>
</feature>
<keyword evidence="5 8" id="KW-0472">Membrane</keyword>
<feature type="transmembrane region" description="Helical" evidence="8">
    <location>
        <begin position="103"/>
        <end position="121"/>
    </location>
</feature>
<evidence type="ECO:0000256" key="5">
    <source>
        <dbReference type="ARBA" id="ARBA00023136"/>
    </source>
</evidence>
<evidence type="ECO:0000256" key="8">
    <source>
        <dbReference type="SAM" id="Phobius"/>
    </source>
</evidence>
<keyword evidence="4 8" id="KW-1133">Transmembrane helix</keyword>
<gene>
    <name evidence="9" type="ORF">RGF97_23545</name>
</gene>
<feature type="transmembrane region" description="Helical" evidence="8">
    <location>
        <begin position="44"/>
        <end position="62"/>
    </location>
</feature>
<dbReference type="PRINTS" id="PR00783">
    <property type="entry name" value="MINTRINSICP"/>
</dbReference>
<sequence>MRMSPASLPRRALAEFTGTAALVAVVVGSGIRADSLSQDVGVRLLANALASAIGLGLLIALIGPLSGAHFNPVVTLSEWWSRRREDSGAGGDGGAARDGGREALAYIAAQLAGAVSGALLAEAMFGRAPGAALATEPRAQVHLLLGEAVATAGLVLVVQGLRRLGRLSLAPVAVAGYIGAAIWFTSSGSFANPAATVGRAFSDSFTGIAPGSVPAFAVAQLLGMVIGMGLSVLLYGHPLHGHPLPGHPPHGHPLHGHPPHGDPLHGTPPYGNDRAAGEPRPVERRRTE</sequence>